<proteinExistence type="inferred from homology"/>
<evidence type="ECO:0000256" key="1">
    <source>
        <dbReference type="ARBA" id="ARBA00010925"/>
    </source>
</evidence>
<name>A0A875S5L0_EENNA</name>
<dbReference type="RefSeq" id="XP_038779778.1">
    <property type="nucleotide sequence ID" value="XM_038923850.1"/>
</dbReference>
<accession>A0A875S5L0</accession>
<dbReference type="Proteomes" id="UP000662931">
    <property type="component" value="Chromosome 4"/>
</dbReference>
<organism evidence="2 3">
    <name type="scientific">Eeniella nana</name>
    <name type="common">Yeast</name>
    <name type="synonym">Brettanomyces nanus</name>
    <dbReference type="NCBI Taxonomy" id="13502"/>
    <lineage>
        <taxon>Eukaryota</taxon>
        <taxon>Fungi</taxon>
        <taxon>Dikarya</taxon>
        <taxon>Ascomycota</taxon>
        <taxon>Saccharomycotina</taxon>
        <taxon>Pichiomycetes</taxon>
        <taxon>Pichiales</taxon>
        <taxon>Pichiaceae</taxon>
        <taxon>Brettanomyces</taxon>
    </lineage>
</organism>
<dbReference type="PANTHER" id="PTHR31859">
    <property type="entry name" value="TETRATRICOPEPTIDE REPEAT PROTEIN 39 FAMILY MEMBER"/>
    <property type="match status" value="1"/>
</dbReference>
<dbReference type="KEGG" id="bnn:FOA43_003599"/>
<dbReference type="InterPro" id="IPR019412">
    <property type="entry name" value="IML2/TPR_39"/>
</dbReference>
<sequence>MPALKLEKALKAMDYVLDDRPEEAFHLLGDHEEVAISELAYGVCEFLEATLGFEDQTMHHASDILSKVESKAWREKLISEKNKIKASAIYPPGTEFGVAYAEANLLNALLMLMSENFMETAKALIKLRRAYHTLDVMSKSMEKMSHGELTTAAEAVKNLGLDEISHCSSDSVNSTSHFADIPVPLTNRQLEDKKVIIKLESIYRMRKARIGGSHIGNPPVAKALRTHLGDQETTPQIEGKEEQYGDPDIASVDEYIHSGVNLCFGILQVVLSLLPPGLGRVLSIVGFKGSRENGLKMVWKASQERNIHGGIGLLALLVFYDGPFQFTDVDFDVPSISEMKIIEEKRDNTVPSLQSKNITSNEMDCDTDSSDIGSFETAVSLQSTVSSINKIAQEKMDLERKATRGDGEPTILHPGPKLVKTLLHARALFPNSNLWLLQESRMLAGRGRLEEAVKLMDSANKSQMKQVDALMYFDRCMLLVFLHRFERAAEEFISLMKVNSYSHALYMYFAGACYLEAYRMCETGLFLPEDKDGDTHDRVDPKKKEEYKMLAEKCLLEAPKLIGKKKFMARILPFEKFVNRKFKEIIQRKKETQLPLIDCVGTSPIHELAYFWNGYNRMPENCLRLSIKLLGYNASRIIDPELDLVNPKTGKTYSSFAETREQGMIRNTLQSISLRRLGKLEKGMKVLDEGVLCYITESGRADPHDKLFKLSENPWLYPTALYEKALFCWKINGVAGLQDSMDWLKKSQSYGGDDYELSTRVSMKTKAAIDRLEDLDFESSI</sequence>
<reference evidence="2" key="1">
    <citation type="submission" date="2020-10" db="EMBL/GenBank/DDBJ databases">
        <authorList>
            <person name="Roach M.J.R."/>
        </authorList>
    </citation>
    <scope>NUCLEOTIDE SEQUENCE</scope>
    <source>
        <strain evidence="2">CBS 1945</strain>
    </source>
</reference>
<dbReference type="GO" id="GO:0005829">
    <property type="term" value="C:cytosol"/>
    <property type="evidence" value="ECO:0007669"/>
    <property type="project" value="TreeGrafter"/>
</dbReference>
<dbReference type="GeneID" id="62196999"/>
<protein>
    <submittedName>
        <fullName evidence="2">Uncharacterized protein</fullName>
    </submittedName>
</protein>
<evidence type="ECO:0000313" key="2">
    <source>
        <dbReference type="EMBL" id="QPG76213.1"/>
    </source>
</evidence>
<evidence type="ECO:0000313" key="3">
    <source>
        <dbReference type="Proteomes" id="UP000662931"/>
    </source>
</evidence>
<keyword evidence="3" id="KW-1185">Reference proteome</keyword>
<dbReference type="EMBL" id="CP064815">
    <property type="protein sequence ID" value="QPG76213.1"/>
    <property type="molecule type" value="Genomic_DNA"/>
</dbReference>
<gene>
    <name evidence="2" type="ORF">FOA43_003599</name>
</gene>
<dbReference type="Pfam" id="PF10300">
    <property type="entry name" value="Iml2-TPR_39"/>
    <property type="match status" value="1"/>
</dbReference>
<dbReference type="OrthoDB" id="2154985at2759"/>
<dbReference type="PANTHER" id="PTHR31859:SF1">
    <property type="entry name" value="TETRATRICOPEPTIDE REPEAT PROTEIN 39C"/>
    <property type="match status" value="1"/>
</dbReference>
<dbReference type="GO" id="GO:0005634">
    <property type="term" value="C:nucleus"/>
    <property type="evidence" value="ECO:0007669"/>
    <property type="project" value="TreeGrafter"/>
</dbReference>
<dbReference type="AlphaFoldDB" id="A0A875S5L0"/>
<comment type="similarity">
    <text evidence="1">Belongs to the IML2 family.</text>
</comment>
<dbReference type="GO" id="GO:0005741">
    <property type="term" value="C:mitochondrial outer membrane"/>
    <property type="evidence" value="ECO:0007669"/>
    <property type="project" value="TreeGrafter"/>
</dbReference>